<keyword evidence="3 9" id="KW-0812">Transmembrane</keyword>
<dbReference type="GO" id="GO:0007165">
    <property type="term" value="P:signal transduction"/>
    <property type="evidence" value="ECO:0007669"/>
    <property type="project" value="UniProtKB-KW"/>
</dbReference>
<keyword evidence="11" id="KW-1185">Reference proteome</keyword>
<dbReference type="GO" id="GO:0004984">
    <property type="term" value="F:olfactory receptor activity"/>
    <property type="evidence" value="ECO:0007669"/>
    <property type="project" value="InterPro"/>
</dbReference>
<accession>A0A0N1PGA1</accession>
<keyword evidence="5 9" id="KW-1133">Transmembrane helix</keyword>
<sequence length="277" mass="31990">MAQLGADMEDDVTMNMQHKKVKYGLLLYVVSVYLSLLAYGVDSLRKYVTEGTPFYTVVTYYPSYNSTTHVASALRIFFYMTWLYMMLPMMAADCLPIVHLIIMAFKFITLCNHFKKISKDFSRNKTNMRKESAVLKLKFGCMQGILMHRKLISTFGLSVYILNFQISPKQNLTDAIMTYTFVTSLFILLALNLWNAGEITYQASLLSFEIYSCGWHLCDSFPQHQKDIKYLVLISTAQAQKSLILKAFAIQELSLPDSRIQYLQYFINENFTLEPLD</sequence>
<reference evidence="10 11" key="1">
    <citation type="journal article" date="2015" name="Nat. Commun.">
        <title>Outbred genome sequencing and CRISPR/Cas9 gene editing in butterflies.</title>
        <authorList>
            <person name="Li X."/>
            <person name="Fan D."/>
            <person name="Zhang W."/>
            <person name="Liu G."/>
            <person name="Zhang L."/>
            <person name="Zhao L."/>
            <person name="Fang X."/>
            <person name="Chen L."/>
            <person name="Dong Y."/>
            <person name="Chen Y."/>
            <person name="Ding Y."/>
            <person name="Zhao R."/>
            <person name="Feng M."/>
            <person name="Zhu Y."/>
            <person name="Feng Y."/>
            <person name="Jiang X."/>
            <person name="Zhu D."/>
            <person name="Xiang H."/>
            <person name="Feng X."/>
            <person name="Li S."/>
            <person name="Wang J."/>
            <person name="Zhang G."/>
            <person name="Kronforst M.R."/>
            <person name="Wang W."/>
        </authorList>
    </citation>
    <scope>NUCLEOTIDE SEQUENCE [LARGE SCALE GENOMIC DNA]</scope>
    <source>
        <strain evidence="10">Ya'a_city_454_Pm</strain>
        <tissue evidence="10">Whole body</tissue>
    </source>
</reference>
<evidence type="ECO:0000256" key="1">
    <source>
        <dbReference type="ARBA" id="ARBA00004141"/>
    </source>
</evidence>
<evidence type="ECO:0000256" key="4">
    <source>
        <dbReference type="ARBA" id="ARBA00022725"/>
    </source>
</evidence>
<dbReference type="InterPro" id="IPR004117">
    <property type="entry name" value="7tm6_olfct_rcpt"/>
</dbReference>
<dbReference type="GO" id="GO:0016020">
    <property type="term" value="C:membrane"/>
    <property type="evidence" value="ECO:0007669"/>
    <property type="project" value="UniProtKB-SubCell"/>
</dbReference>
<evidence type="ECO:0000313" key="10">
    <source>
        <dbReference type="EMBL" id="KPJ13512.1"/>
    </source>
</evidence>
<feature type="transmembrane region" description="Helical" evidence="9">
    <location>
        <begin position="176"/>
        <end position="194"/>
    </location>
</feature>
<dbReference type="InParanoid" id="A0A0N1PGA1"/>
<dbReference type="GO" id="GO:0005549">
    <property type="term" value="F:odorant binding"/>
    <property type="evidence" value="ECO:0007669"/>
    <property type="project" value="InterPro"/>
</dbReference>
<keyword evidence="7" id="KW-0675">Receptor</keyword>
<dbReference type="AlphaFoldDB" id="A0A0N1PGA1"/>
<keyword evidence="6 9" id="KW-0472">Membrane</keyword>
<evidence type="ECO:0000256" key="7">
    <source>
        <dbReference type="ARBA" id="ARBA00023170"/>
    </source>
</evidence>
<dbReference type="Pfam" id="PF02949">
    <property type="entry name" value="7tm_6"/>
    <property type="match status" value="1"/>
</dbReference>
<keyword evidence="4" id="KW-0552">Olfaction</keyword>
<dbReference type="Proteomes" id="UP000053240">
    <property type="component" value="Unassembled WGS sequence"/>
</dbReference>
<evidence type="ECO:0000256" key="6">
    <source>
        <dbReference type="ARBA" id="ARBA00023136"/>
    </source>
</evidence>
<evidence type="ECO:0000256" key="2">
    <source>
        <dbReference type="ARBA" id="ARBA00022606"/>
    </source>
</evidence>
<protein>
    <recommendedName>
        <fullName evidence="12">Odorant receptor</fullName>
    </recommendedName>
</protein>
<evidence type="ECO:0000256" key="5">
    <source>
        <dbReference type="ARBA" id="ARBA00022989"/>
    </source>
</evidence>
<comment type="subcellular location">
    <subcellularLocation>
        <location evidence="1">Membrane</location>
        <topology evidence="1">Multi-pass membrane protein</topology>
    </subcellularLocation>
</comment>
<dbReference type="EMBL" id="KQ460622">
    <property type="protein sequence ID" value="KPJ13512.1"/>
    <property type="molecule type" value="Genomic_DNA"/>
</dbReference>
<evidence type="ECO:0000256" key="8">
    <source>
        <dbReference type="ARBA" id="ARBA00023224"/>
    </source>
</evidence>
<name>A0A0N1PGA1_PAPMA</name>
<keyword evidence="8" id="KW-0807">Transducer</keyword>
<evidence type="ECO:0000256" key="3">
    <source>
        <dbReference type="ARBA" id="ARBA00022692"/>
    </source>
</evidence>
<evidence type="ECO:0000313" key="11">
    <source>
        <dbReference type="Proteomes" id="UP000053240"/>
    </source>
</evidence>
<organism evidence="10 11">
    <name type="scientific">Papilio machaon</name>
    <name type="common">Old World swallowtail butterfly</name>
    <dbReference type="NCBI Taxonomy" id="76193"/>
    <lineage>
        <taxon>Eukaryota</taxon>
        <taxon>Metazoa</taxon>
        <taxon>Ecdysozoa</taxon>
        <taxon>Arthropoda</taxon>
        <taxon>Hexapoda</taxon>
        <taxon>Insecta</taxon>
        <taxon>Pterygota</taxon>
        <taxon>Neoptera</taxon>
        <taxon>Endopterygota</taxon>
        <taxon>Lepidoptera</taxon>
        <taxon>Glossata</taxon>
        <taxon>Ditrysia</taxon>
        <taxon>Papilionoidea</taxon>
        <taxon>Papilionidae</taxon>
        <taxon>Papilioninae</taxon>
        <taxon>Papilio</taxon>
    </lineage>
</organism>
<gene>
    <name evidence="10" type="ORF">RR48_02137</name>
</gene>
<proteinExistence type="predicted"/>
<feature type="transmembrane region" description="Helical" evidence="9">
    <location>
        <begin position="146"/>
        <end position="164"/>
    </location>
</feature>
<keyword evidence="2" id="KW-0716">Sensory transduction</keyword>
<evidence type="ECO:0000256" key="9">
    <source>
        <dbReference type="SAM" id="Phobius"/>
    </source>
</evidence>
<feature type="transmembrane region" description="Helical" evidence="9">
    <location>
        <begin position="23"/>
        <end position="41"/>
    </location>
</feature>
<feature type="transmembrane region" description="Helical" evidence="9">
    <location>
        <begin position="82"/>
        <end position="108"/>
    </location>
</feature>
<evidence type="ECO:0008006" key="12">
    <source>
        <dbReference type="Google" id="ProtNLM"/>
    </source>
</evidence>